<evidence type="ECO:0000313" key="3">
    <source>
        <dbReference type="EnsemblFungi" id="EJT75929"/>
    </source>
</evidence>
<accession>J3NX47</accession>
<name>J3NX47_GAET3</name>
<keyword evidence="1" id="KW-0472">Membrane</keyword>
<keyword evidence="1" id="KW-1133">Transmembrane helix</keyword>
<reference evidence="3" key="5">
    <citation type="submission" date="2018-04" db="UniProtKB">
        <authorList>
            <consortium name="EnsemblFungi"/>
        </authorList>
    </citation>
    <scope>IDENTIFICATION</scope>
    <source>
        <strain evidence="3">R3-111a-1</strain>
    </source>
</reference>
<reference evidence="2" key="3">
    <citation type="submission" date="2010-09" db="EMBL/GenBank/DDBJ databases">
        <title>Annotation of Gaeumannomyces graminis var. tritici R3-111a-1.</title>
        <authorList>
            <consortium name="The Broad Institute Genome Sequencing Platform"/>
            <person name="Ma L.-J."/>
            <person name="Dead R."/>
            <person name="Young S.K."/>
            <person name="Zeng Q."/>
            <person name="Gargeya S."/>
            <person name="Fitzgerald M."/>
            <person name="Haas B."/>
            <person name="Abouelleil A."/>
            <person name="Alvarado L."/>
            <person name="Arachchi H.M."/>
            <person name="Berlin A."/>
            <person name="Brown A."/>
            <person name="Chapman S.B."/>
            <person name="Chen Z."/>
            <person name="Dunbar C."/>
            <person name="Freedman E."/>
            <person name="Gearin G."/>
            <person name="Gellesch M."/>
            <person name="Goldberg J."/>
            <person name="Griggs A."/>
            <person name="Gujja S."/>
            <person name="Heiman D."/>
            <person name="Howarth C."/>
            <person name="Larson L."/>
            <person name="Lui A."/>
            <person name="MacDonald P.J.P."/>
            <person name="Mehta T."/>
            <person name="Montmayeur A."/>
            <person name="Murphy C."/>
            <person name="Neiman D."/>
            <person name="Pearson M."/>
            <person name="Priest M."/>
            <person name="Roberts A."/>
            <person name="Saif S."/>
            <person name="Shea T."/>
            <person name="Shenoy N."/>
            <person name="Sisk P."/>
            <person name="Stolte C."/>
            <person name="Sykes S."/>
            <person name="Yandava C."/>
            <person name="Wortman J."/>
            <person name="Nusbaum C."/>
            <person name="Birren B."/>
        </authorList>
    </citation>
    <scope>NUCLEOTIDE SEQUENCE</scope>
    <source>
        <strain evidence="2">R3-111a-1</strain>
    </source>
</reference>
<dbReference type="AlphaFoldDB" id="J3NX47"/>
<dbReference type="STRING" id="644352.J3NX47"/>
<dbReference type="OrthoDB" id="3561681at2759"/>
<dbReference type="HOGENOM" id="CLU_038493_1_0_1"/>
<organism evidence="2">
    <name type="scientific">Gaeumannomyces tritici (strain R3-111a-1)</name>
    <name type="common">Wheat and barley take-all root rot fungus</name>
    <name type="synonym">Gaeumannomyces graminis var. tritici</name>
    <dbReference type="NCBI Taxonomy" id="644352"/>
    <lineage>
        <taxon>Eukaryota</taxon>
        <taxon>Fungi</taxon>
        <taxon>Dikarya</taxon>
        <taxon>Ascomycota</taxon>
        <taxon>Pezizomycotina</taxon>
        <taxon>Sordariomycetes</taxon>
        <taxon>Sordariomycetidae</taxon>
        <taxon>Magnaporthales</taxon>
        <taxon>Magnaporthaceae</taxon>
        <taxon>Gaeumannomyces</taxon>
    </lineage>
</organism>
<dbReference type="Gene3D" id="1.20.58.340">
    <property type="entry name" value="Magnesium transport protein CorA, transmembrane region"/>
    <property type="match status" value="1"/>
</dbReference>
<dbReference type="EnsemblFungi" id="EJT75929">
    <property type="protein sequence ID" value="EJT75929"/>
    <property type="gene ID" value="GGTG_05854"/>
</dbReference>
<protein>
    <submittedName>
        <fullName evidence="2 3">Uncharacterized protein</fullName>
    </submittedName>
</protein>
<keyword evidence="4" id="KW-1185">Reference proteome</keyword>
<evidence type="ECO:0000313" key="2">
    <source>
        <dbReference type="EMBL" id="EJT75929.1"/>
    </source>
</evidence>
<dbReference type="VEuPathDB" id="FungiDB:GGTG_05854"/>
<feature type="transmembrane region" description="Helical" evidence="1">
    <location>
        <begin position="406"/>
        <end position="424"/>
    </location>
</feature>
<reference evidence="2" key="2">
    <citation type="submission" date="2010-07" db="EMBL/GenBank/DDBJ databases">
        <authorList>
            <consortium name="The Broad Institute Genome Sequencing Platform"/>
            <consortium name="Broad Institute Genome Sequencing Center for Infectious Disease"/>
            <person name="Ma L.-J."/>
            <person name="Dead R."/>
            <person name="Young S."/>
            <person name="Zeng Q."/>
            <person name="Koehrsen M."/>
            <person name="Alvarado L."/>
            <person name="Berlin A."/>
            <person name="Chapman S.B."/>
            <person name="Chen Z."/>
            <person name="Freedman E."/>
            <person name="Gellesch M."/>
            <person name="Goldberg J."/>
            <person name="Griggs A."/>
            <person name="Gujja S."/>
            <person name="Heilman E.R."/>
            <person name="Heiman D."/>
            <person name="Hepburn T."/>
            <person name="Howarth C."/>
            <person name="Jen D."/>
            <person name="Larson L."/>
            <person name="Mehta T."/>
            <person name="Neiman D."/>
            <person name="Pearson M."/>
            <person name="Roberts A."/>
            <person name="Saif S."/>
            <person name="Shea T."/>
            <person name="Shenoy N."/>
            <person name="Sisk P."/>
            <person name="Stolte C."/>
            <person name="Sykes S."/>
            <person name="Walk T."/>
            <person name="White J."/>
            <person name="Yandava C."/>
            <person name="Haas B."/>
            <person name="Nusbaum C."/>
            <person name="Birren B."/>
        </authorList>
    </citation>
    <scope>NUCLEOTIDE SEQUENCE</scope>
    <source>
        <strain evidence="2">R3-111a-1</strain>
    </source>
</reference>
<proteinExistence type="predicted"/>
<reference evidence="3" key="4">
    <citation type="journal article" date="2015" name="G3 (Bethesda)">
        <title>Genome sequences of three phytopathogenic species of the Magnaporthaceae family of fungi.</title>
        <authorList>
            <person name="Okagaki L.H."/>
            <person name="Nunes C.C."/>
            <person name="Sailsbery J."/>
            <person name="Clay B."/>
            <person name="Brown D."/>
            <person name="John T."/>
            <person name="Oh Y."/>
            <person name="Young N."/>
            <person name="Fitzgerald M."/>
            <person name="Haas B.J."/>
            <person name="Zeng Q."/>
            <person name="Young S."/>
            <person name="Adiconis X."/>
            <person name="Fan L."/>
            <person name="Levin J.Z."/>
            <person name="Mitchell T.K."/>
            <person name="Okubara P.A."/>
            <person name="Farman M.L."/>
            <person name="Kohn L.M."/>
            <person name="Birren B."/>
            <person name="Ma L.-J."/>
            <person name="Dean R.A."/>
        </authorList>
    </citation>
    <scope>NUCLEOTIDE SEQUENCE</scope>
    <source>
        <strain evidence="3">R3-111a-1</strain>
    </source>
</reference>
<sequence>MDWANTHLEFPAEDKDSFSHEPRRSLVVRKVLSDSVPKKWELTTEEEWKQWLHEEHFHQHQTPGIGVILAARPPGAQDDAAGDDESSQIGGNDGMLLTELPFSRVAFDEIIKKFLVHPSITKAIQRPGPIFSRTHIRISNPHEPAIAYVCRTSSAWDGDIALSATHFPRTGFTSAVVFGCEFDDEAVRGNMRIPTSSLKSGDRITGLLSNSEATVAHPMLLVGILAEVELRRHQAIVRRAVEHLLDTVTKVSTGEGADYQVLAPQSGDEDKHAIKPWLDMHVIKIKLESWQRELEKMVEHVEELSQTLYQTREIPSEGDMNPTTLQPYEDTQLDAFKAEEEQRANLRATGGRIEERLRDIVNQYREMISESMLTMEGLTLATQVAHTRANMEIAEKTKKDGGQMKSIAVLTMVFLPGTFFATFFSMSFFKWDPPSEGEVASPKLWVYFLVTVVFTTLTLAIYMWWSRKQSGRVTRGDDPERGAKEDLELSLINGRTK</sequence>
<dbReference type="GeneID" id="20346312"/>
<feature type="transmembrane region" description="Helical" evidence="1">
    <location>
        <begin position="444"/>
        <end position="465"/>
    </location>
</feature>
<evidence type="ECO:0000313" key="4">
    <source>
        <dbReference type="Proteomes" id="UP000006039"/>
    </source>
</evidence>
<dbReference type="Proteomes" id="UP000006039">
    <property type="component" value="Unassembled WGS sequence"/>
</dbReference>
<gene>
    <name evidence="3" type="primary">20346312</name>
    <name evidence="2" type="ORF">GGTG_05854</name>
</gene>
<dbReference type="RefSeq" id="XP_009221929.1">
    <property type="nucleotide sequence ID" value="XM_009223665.1"/>
</dbReference>
<dbReference type="EMBL" id="GL385397">
    <property type="protein sequence ID" value="EJT75929.1"/>
    <property type="molecule type" value="Genomic_DNA"/>
</dbReference>
<dbReference type="eggNOG" id="ENOG502SJ0B">
    <property type="taxonomic scope" value="Eukaryota"/>
</dbReference>
<reference evidence="4" key="1">
    <citation type="submission" date="2010-07" db="EMBL/GenBank/DDBJ databases">
        <title>The genome sequence of Gaeumannomyces graminis var. tritici strain R3-111a-1.</title>
        <authorList>
            <consortium name="The Broad Institute Genome Sequencing Platform"/>
            <person name="Ma L.-J."/>
            <person name="Dead R."/>
            <person name="Young S."/>
            <person name="Zeng Q."/>
            <person name="Koehrsen M."/>
            <person name="Alvarado L."/>
            <person name="Berlin A."/>
            <person name="Chapman S.B."/>
            <person name="Chen Z."/>
            <person name="Freedman E."/>
            <person name="Gellesch M."/>
            <person name="Goldberg J."/>
            <person name="Griggs A."/>
            <person name="Gujja S."/>
            <person name="Heilman E.R."/>
            <person name="Heiman D."/>
            <person name="Hepburn T."/>
            <person name="Howarth C."/>
            <person name="Jen D."/>
            <person name="Larson L."/>
            <person name="Mehta T."/>
            <person name="Neiman D."/>
            <person name="Pearson M."/>
            <person name="Roberts A."/>
            <person name="Saif S."/>
            <person name="Shea T."/>
            <person name="Shenoy N."/>
            <person name="Sisk P."/>
            <person name="Stolte C."/>
            <person name="Sykes S."/>
            <person name="Walk T."/>
            <person name="White J."/>
            <person name="Yandava C."/>
            <person name="Haas B."/>
            <person name="Nusbaum C."/>
            <person name="Birren B."/>
        </authorList>
    </citation>
    <scope>NUCLEOTIDE SEQUENCE [LARGE SCALE GENOMIC DNA]</scope>
    <source>
        <strain evidence="4">R3-111a-1</strain>
    </source>
</reference>
<keyword evidence="1" id="KW-0812">Transmembrane</keyword>
<evidence type="ECO:0000256" key="1">
    <source>
        <dbReference type="SAM" id="Phobius"/>
    </source>
</evidence>